<dbReference type="EMBL" id="CP025085">
    <property type="protein sequence ID" value="AUG99167.1"/>
    <property type="molecule type" value="Genomic_DNA"/>
</dbReference>
<dbReference type="EC" id="2.7.13.3" evidence="3"/>
<comment type="catalytic activity">
    <reaction evidence="1">
        <text>ATP + protein L-histidine = ADP + protein N-phospho-L-histidine.</text>
        <dbReference type="EC" id="2.7.13.3"/>
    </reaction>
</comment>
<keyword evidence="8 11" id="KW-1133">Transmembrane helix</keyword>
<dbReference type="OrthoDB" id="9809766at2"/>
<dbReference type="PRINTS" id="PR00344">
    <property type="entry name" value="BCTRLSENSOR"/>
</dbReference>
<dbReference type="Gene3D" id="1.10.287.130">
    <property type="match status" value="1"/>
</dbReference>
<evidence type="ECO:0000256" key="8">
    <source>
        <dbReference type="ARBA" id="ARBA00022989"/>
    </source>
</evidence>
<dbReference type="SUPFAM" id="SSF55874">
    <property type="entry name" value="ATPase domain of HSP90 chaperone/DNA topoisomerase II/histidine kinase"/>
    <property type="match status" value="1"/>
</dbReference>
<dbReference type="Proteomes" id="UP000017700">
    <property type="component" value="Chromosome"/>
</dbReference>
<feature type="domain" description="HAMP" evidence="13">
    <location>
        <begin position="94"/>
        <end position="146"/>
    </location>
</feature>
<evidence type="ECO:0000256" key="11">
    <source>
        <dbReference type="SAM" id="Phobius"/>
    </source>
</evidence>
<evidence type="ECO:0000313" key="15">
    <source>
        <dbReference type="EMBL" id="AUH03483.1"/>
    </source>
</evidence>
<dbReference type="Pfam" id="PF02518">
    <property type="entry name" value="HATPase_c"/>
    <property type="match status" value="1"/>
</dbReference>
<keyword evidence="16" id="KW-1185">Reference proteome</keyword>
<dbReference type="SMART" id="SM00388">
    <property type="entry name" value="HisKA"/>
    <property type="match status" value="1"/>
</dbReference>
<gene>
    <name evidence="14" type="ORF">CWC46_04645</name>
    <name evidence="15" type="ORF">Ser39006_004645</name>
</gene>
<keyword evidence="10 11" id="KW-0472">Membrane</keyword>
<evidence type="ECO:0000313" key="14">
    <source>
        <dbReference type="EMBL" id="AUG99167.1"/>
    </source>
</evidence>
<evidence type="ECO:0000256" key="9">
    <source>
        <dbReference type="ARBA" id="ARBA00023012"/>
    </source>
</evidence>
<evidence type="ECO:0000256" key="3">
    <source>
        <dbReference type="ARBA" id="ARBA00012438"/>
    </source>
</evidence>
<dbReference type="AlphaFoldDB" id="A0A2I5T3M5"/>
<keyword evidence="7 15" id="KW-0418">Kinase</keyword>
<dbReference type="SMART" id="SM00387">
    <property type="entry name" value="HATPase_c"/>
    <property type="match status" value="1"/>
</dbReference>
<dbReference type="NCBIfam" id="NF008025">
    <property type="entry name" value="PRK10755.1"/>
    <property type="match status" value="1"/>
</dbReference>
<dbReference type="GO" id="GO:0000155">
    <property type="term" value="F:phosphorelay sensor kinase activity"/>
    <property type="evidence" value="ECO:0007669"/>
    <property type="project" value="InterPro"/>
</dbReference>
<reference evidence="15" key="2">
    <citation type="submission" date="2013-09" db="EMBL/GenBank/DDBJ databases">
        <authorList>
            <person name="Wang G."/>
            <person name="Yang Y."/>
            <person name="Su Y."/>
        </authorList>
    </citation>
    <scope>NUCLEOTIDE SEQUENCE</scope>
    <source>
        <strain evidence="15">ATCC 39006</strain>
    </source>
</reference>
<evidence type="ECO:0000256" key="1">
    <source>
        <dbReference type="ARBA" id="ARBA00000085"/>
    </source>
</evidence>
<feature type="domain" description="Histidine kinase" evidence="12">
    <location>
        <begin position="154"/>
        <end position="364"/>
    </location>
</feature>
<dbReference type="GO" id="GO:0005886">
    <property type="term" value="C:plasma membrane"/>
    <property type="evidence" value="ECO:0007669"/>
    <property type="project" value="TreeGrafter"/>
</dbReference>
<organism evidence="15 16">
    <name type="scientific">Serratia sp. (strain ATCC 39006)</name>
    <name type="common">Prodigiosinella confusarubida</name>
    <dbReference type="NCBI Taxonomy" id="104623"/>
    <lineage>
        <taxon>Bacteria</taxon>
        <taxon>Pseudomonadati</taxon>
        <taxon>Pseudomonadota</taxon>
        <taxon>Gammaproteobacteria</taxon>
        <taxon>Enterobacterales</taxon>
        <taxon>Pectobacteriaceae</taxon>
        <taxon>Prodigiosinella</taxon>
    </lineage>
</organism>
<evidence type="ECO:0000259" key="13">
    <source>
        <dbReference type="PROSITE" id="PS50885"/>
    </source>
</evidence>
<dbReference type="PROSITE" id="PS50109">
    <property type="entry name" value="HIS_KIN"/>
    <property type="match status" value="1"/>
</dbReference>
<keyword evidence="9" id="KW-0902">Two-component regulatory system</keyword>
<dbReference type="EMBL" id="CP025084">
    <property type="protein sequence ID" value="AUH03483.1"/>
    <property type="molecule type" value="Genomic_DNA"/>
</dbReference>
<evidence type="ECO:0000256" key="4">
    <source>
        <dbReference type="ARBA" id="ARBA00022553"/>
    </source>
</evidence>
<evidence type="ECO:0000256" key="5">
    <source>
        <dbReference type="ARBA" id="ARBA00022679"/>
    </source>
</evidence>
<reference evidence="15" key="4">
    <citation type="submission" date="2017-11" db="EMBL/GenBank/DDBJ databases">
        <title>Complete genome sequence of Serratia sp. ATCC 39006.</title>
        <authorList>
            <person name="Hampton H.G."/>
            <person name="Jackson S.A."/>
            <person name="Jauregui R."/>
            <person name="Poulter G.T.M."/>
            <person name="Salmond G.P.C."/>
            <person name="Fineran P.C."/>
        </authorList>
    </citation>
    <scope>NUCLEOTIDE SEQUENCE</scope>
    <source>
        <strain evidence="15">ATCC 39006</strain>
    </source>
</reference>
<dbReference type="SUPFAM" id="SSF47384">
    <property type="entry name" value="Homodimeric domain of signal transducing histidine kinase"/>
    <property type="match status" value="1"/>
</dbReference>
<evidence type="ECO:0000256" key="10">
    <source>
        <dbReference type="ARBA" id="ARBA00023136"/>
    </source>
</evidence>
<feature type="transmembrane region" description="Helical" evidence="11">
    <location>
        <begin position="20"/>
        <end position="39"/>
    </location>
</feature>
<dbReference type="Proteomes" id="UP000233778">
    <property type="component" value="Chromosome"/>
</dbReference>
<dbReference type="Gene3D" id="3.30.565.10">
    <property type="entry name" value="Histidine kinase-like ATPase, C-terminal domain"/>
    <property type="match status" value="1"/>
</dbReference>
<dbReference type="CDD" id="cd00082">
    <property type="entry name" value="HisKA"/>
    <property type="match status" value="1"/>
</dbReference>
<comment type="subcellular location">
    <subcellularLocation>
        <location evidence="2">Membrane</location>
    </subcellularLocation>
</comment>
<protein>
    <recommendedName>
        <fullName evidence="3">histidine kinase</fullName>
        <ecNumber evidence="3">2.7.13.3</ecNumber>
    </recommendedName>
</protein>
<dbReference type="PROSITE" id="PS50885">
    <property type="entry name" value="HAMP"/>
    <property type="match status" value="1"/>
</dbReference>
<keyword evidence="6 11" id="KW-0812">Transmembrane</keyword>
<accession>A0A2I5T3M5</accession>
<dbReference type="InterPro" id="IPR036890">
    <property type="entry name" value="HATPase_C_sf"/>
</dbReference>
<evidence type="ECO:0000259" key="12">
    <source>
        <dbReference type="PROSITE" id="PS50109"/>
    </source>
</evidence>
<dbReference type="STRING" id="104623.Ser39006_00085"/>
<dbReference type="RefSeq" id="WP_021013362.1">
    <property type="nucleotide sequence ID" value="NZ_CP025084.1"/>
</dbReference>
<evidence type="ECO:0000313" key="16">
    <source>
        <dbReference type="Proteomes" id="UP000017700"/>
    </source>
</evidence>
<reference evidence="14 17" key="3">
    <citation type="submission" date="2017-11" db="EMBL/GenBank/DDBJ databases">
        <title>Complete genome sequence of Serratia sp. ATCC 39006 LacA.</title>
        <authorList>
            <person name="Hampton H.G."/>
            <person name="Jackson S.A."/>
            <person name="Jauregui R."/>
            <person name="Poulter G.T.M."/>
            <person name="Salmond G.P.C."/>
            <person name="Fineran P.C."/>
        </authorList>
    </citation>
    <scope>NUCLEOTIDE SEQUENCE [LARGE SCALE GENOMIC DNA]</scope>
    <source>
        <strain evidence="14 17">ATCC 39006</strain>
    </source>
</reference>
<sequence length="367" mass="41851">MNQRSHDADEKTSSMRWRLILALGSILLVCQFISVAWLWHESKEQIELLVEQTLTAKTLHRDIDQEIREAIASLSVPSLVMVIASLLMCVQAVNWITRPLSRLQQNLQNRTAENLEPLEYDSNITEIRAVTSSLNQLFLRLNETLRRDRQFTADVAHELRTPLAGIRLHLELQEQHYQINCQPLINRIDKLTKTVEHLLLLARTGHEFASGHYQTVSLIDDVISPTLEELTEMGEQRHQTLEWQLPKEDIVIKGDATLLQLMLRNLVENAHRYSPENSTITIALNPLENDVTELLVQDQGLGIDESKAGELSKAFVRMDTRYGGIGLGLSIVTRIAQLHQGQFFLENCSQHSGVQARVVFNHQENII</sequence>
<proteinExistence type="predicted"/>
<evidence type="ECO:0000256" key="6">
    <source>
        <dbReference type="ARBA" id="ARBA00022692"/>
    </source>
</evidence>
<dbReference type="KEGG" id="sera:Ser39006_004645"/>
<evidence type="ECO:0000256" key="2">
    <source>
        <dbReference type="ARBA" id="ARBA00004370"/>
    </source>
</evidence>
<dbReference type="Pfam" id="PF00512">
    <property type="entry name" value="HisKA"/>
    <property type="match status" value="1"/>
</dbReference>
<dbReference type="InterPro" id="IPR050428">
    <property type="entry name" value="TCS_sensor_his_kinase"/>
</dbReference>
<dbReference type="PANTHER" id="PTHR45436:SF7">
    <property type="entry name" value="SENSOR PROTEIN BASS"/>
    <property type="match status" value="1"/>
</dbReference>
<dbReference type="InterPro" id="IPR003594">
    <property type="entry name" value="HATPase_dom"/>
</dbReference>
<name>A0A2I5T3M5_SERS3</name>
<dbReference type="InterPro" id="IPR005467">
    <property type="entry name" value="His_kinase_dom"/>
</dbReference>
<keyword evidence="4" id="KW-0597">Phosphoprotein</keyword>
<reference evidence="15 16" key="1">
    <citation type="journal article" date="2013" name="Genome Announc.">
        <title>Draft genome sequence of Serratia sp. strain ATCC 39006, a model bacterium for analysis of the biosynthesis and regulation of prodigiosin, a carbapenem, and gas vesicles.</title>
        <authorList>
            <person name="Fineran P.C."/>
            <person name="Iglesias Cans M.C."/>
            <person name="Ramsay J.P."/>
            <person name="Wilf N.M."/>
            <person name="Cossyleon D."/>
            <person name="McNeil M.B."/>
            <person name="Williamson N.R."/>
            <person name="Monson R.E."/>
            <person name="Becher S.A."/>
            <person name="Stanton J.A."/>
            <person name="Brugger K."/>
            <person name="Brown S.D."/>
            <person name="Salmond G.P."/>
        </authorList>
    </citation>
    <scope>NUCLEOTIDE SEQUENCE [LARGE SCALE GENOMIC DNA]</scope>
    <source>
        <strain evidence="15">ATCC 39006</strain>
        <strain evidence="16">ATCC 39006 / SC 11482</strain>
    </source>
</reference>
<evidence type="ECO:0000256" key="7">
    <source>
        <dbReference type="ARBA" id="ARBA00022777"/>
    </source>
</evidence>
<dbReference type="PANTHER" id="PTHR45436">
    <property type="entry name" value="SENSOR HISTIDINE KINASE YKOH"/>
    <property type="match status" value="1"/>
</dbReference>
<dbReference type="InterPro" id="IPR003661">
    <property type="entry name" value="HisK_dim/P_dom"/>
</dbReference>
<dbReference type="InterPro" id="IPR004358">
    <property type="entry name" value="Sig_transdc_His_kin-like_C"/>
</dbReference>
<keyword evidence="5" id="KW-0808">Transferase</keyword>
<dbReference type="InterPro" id="IPR036097">
    <property type="entry name" value="HisK_dim/P_sf"/>
</dbReference>
<evidence type="ECO:0000313" key="17">
    <source>
        <dbReference type="Proteomes" id="UP000233778"/>
    </source>
</evidence>
<dbReference type="KEGG" id="serq:CWC46_04645"/>
<dbReference type="InterPro" id="IPR003660">
    <property type="entry name" value="HAMP_dom"/>
</dbReference>